<dbReference type="RefSeq" id="WP_073044923.1">
    <property type="nucleotide sequence ID" value="NZ_FQUO01000012.1"/>
</dbReference>
<organism evidence="1 2">
    <name type="scientific">Cnuella takakiae</name>
    <dbReference type="NCBI Taxonomy" id="1302690"/>
    <lineage>
        <taxon>Bacteria</taxon>
        <taxon>Pseudomonadati</taxon>
        <taxon>Bacteroidota</taxon>
        <taxon>Chitinophagia</taxon>
        <taxon>Chitinophagales</taxon>
        <taxon>Chitinophagaceae</taxon>
        <taxon>Cnuella</taxon>
    </lineage>
</organism>
<evidence type="ECO:0008006" key="3">
    <source>
        <dbReference type="Google" id="ProtNLM"/>
    </source>
</evidence>
<keyword evidence="2" id="KW-1185">Reference proteome</keyword>
<evidence type="ECO:0000313" key="2">
    <source>
        <dbReference type="Proteomes" id="UP000184368"/>
    </source>
</evidence>
<reference evidence="1 2" key="1">
    <citation type="submission" date="2016-11" db="EMBL/GenBank/DDBJ databases">
        <authorList>
            <person name="Jaros S."/>
            <person name="Januszkiewicz K."/>
            <person name="Wedrychowicz H."/>
        </authorList>
    </citation>
    <scope>NUCLEOTIDE SEQUENCE [LARGE SCALE GENOMIC DNA]</scope>
    <source>
        <strain evidence="1 2">DSM 26897</strain>
    </source>
</reference>
<dbReference type="EMBL" id="FQUO01000012">
    <property type="protein sequence ID" value="SHF79064.1"/>
    <property type="molecule type" value="Genomic_DNA"/>
</dbReference>
<proteinExistence type="predicted"/>
<dbReference type="OrthoDB" id="665956at2"/>
<sequence length="220" mass="23852">MKKITLPMLFAFTILLAWSCAGLKGLLSQGDAAAALRQMLSIGVRDGLTQQFTKDAVMTALFPEPARKAIRTVETLGLSPELERVTNTLGTVAQNAETTSIPVFENAISRIQFTDALQLVKAGGTSATDYLRSQAGDSLRRALKPIMQAAIDEHKLTDDWAKVSKPIQSVSGNRLNLDLATLMAGMVSESMFRQIAEKETAIRTNASARTTPLLRQAFGR</sequence>
<evidence type="ECO:0000313" key="1">
    <source>
        <dbReference type="EMBL" id="SHF79064.1"/>
    </source>
</evidence>
<protein>
    <recommendedName>
        <fullName evidence="3">DUF4197 domain-containing protein</fullName>
    </recommendedName>
</protein>
<name>A0A1M5EIV7_9BACT</name>
<dbReference type="AlphaFoldDB" id="A0A1M5EIV7"/>
<dbReference type="InterPro" id="IPR025245">
    <property type="entry name" value="DUF4197"/>
</dbReference>
<dbReference type="Pfam" id="PF13852">
    <property type="entry name" value="DUF4197"/>
    <property type="match status" value="1"/>
</dbReference>
<gene>
    <name evidence="1" type="ORF">SAMN05444008_11261</name>
</gene>
<accession>A0A1M5EIV7</accession>
<dbReference type="Proteomes" id="UP000184368">
    <property type="component" value="Unassembled WGS sequence"/>
</dbReference>